<dbReference type="SMART" id="SM00479">
    <property type="entry name" value="EXOIII"/>
    <property type="match status" value="1"/>
</dbReference>
<dbReference type="InterPro" id="IPR012337">
    <property type="entry name" value="RNaseH-like_sf"/>
</dbReference>
<evidence type="ECO:0000313" key="5">
    <source>
        <dbReference type="Proteomes" id="UP000199138"/>
    </source>
</evidence>
<dbReference type="InterPro" id="IPR047296">
    <property type="entry name" value="GIY-YIG_UvrC_Cho"/>
</dbReference>
<dbReference type="Gene3D" id="3.30.420.10">
    <property type="entry name" value="Ribonuclease H-like superfamily/Ribonuclease H"/>
    <property type="match status" value="1"/>
</dbReference>
<dbReference type="OrthoDB" id="9803913at2"/>
<dbReference type="FunFam" id="3.30.420.10:FF:000045">
    <property type="entry name" value="3'-5' exonuclease DinG"/>
    <property type="match status" value="1"/>
</dbReference>
<dbReference type="InterPro" id="IPR000305">
    <property type="entry name" value="GIY-YIG_endonuc"/>
</dbReference>
<dbReference type="SUPFAM" id="SSF53098">
    <property type="entry name" value="Ribonuclease H-like"/>
    <property type="match status" value="1"/>
</dbReference>
<proteinExistence type="predicted"/>
<dbReference type="InterPro" id="IPR036397">
    <property type="entry name" value="RNaseH_sf"/>
</dbReference>
<dbReference type="PANTHER" id="PTHR30231">
    <property type="entry name" value="DNA POLYMERASE III SUBUNIT EPSILON"/>
    <property type="match status" value="1"/>
</dbReference>
<evidence type="ECO:0000313" key="4">
    <source>
        <dbReference type="EMBL" id="SFU46776.1"/>
    </source>
</evidence>
<dbReference type="NCBIfam" id="TIGR00573">
    <property type="entry name" value="dnaq"/>
    <property type="match status" value="1"/>
</dbReference>
<dbReference type="Proteomes" id="UP000199138">
    <property type="component" value="Unassembled WGS sequence"/>
</dbReference>
<feature type="domain" description="GIY-YIG" evidence="3">
    <location>
        <begin position="195"/>
        <end position="271"/>
    </location>
</feature>
<dbReference type="Pfam" id="PF01541">
    <property type="entry name" value="GIY-YIG"/>
    <property type="match status" value="1"/>
</dbReference>
<dbReference type="CDD" id="cd10434">
    <property type="entry name" value="GIY-YIG_UvrC_Cho"/>
    <property type="match status" value="1"/>
</dbReference>
<comment type="function">
    <text evidence="1">DNA polymerase III is a complex, multichain enzyme responsible for most of the replicative synthesis in bacteria. The epsilon subunit contain the editing function and is a proofreading 3'-5' exonuclease.</text>
</comment>
<evidence type="ECO:0000259" key="3">
    <source>
        <dbReference type="PROSITE" id="PS50164"/>
    </source>
</evidence>
<dbReference type="CDD" id="cd06127">
    <property type="entry name" value="DEDDh"/>
    <property type="match status" value="1"/>
</dbReference>
<evidence type="ECO:0000256" key="2">
    <source>
        <dbReference type="ARBA" id="ARBA00026073"/>
    </source>
</evidence>
<dbReference type="EMBL" id="FPBK01000004">
    <property type="protein sequence ID" value="SFU46776.1"/>
    <property type="molecule type" value="Genomic_DNA"/>
</dbReference>
<dbReference type="STRING" id="1224947.SAMN05216480_104149"/>
<dbReference type="GO" id="GO:0006289">
    <property type="term" value="P:nucleotide-excision repair"/>
    <property type="evidence" value="ECO:0007669"/>
    <property type="project" value="InterPro"/>
</dbReference>
<dbReference type="Pfam" id="PF00929">
    <property type="entry name" value="RNase_T"/>
    <property type="match status" value="1"/>
</dbReference>
<accession>A0A1I7GET3</accession>
<dbReference type="PROSITE" id="PS50164">
    <property type="entry name" value="GIY_YIG"/>
    <property type="match status" value="1"/>
</dbReference>
<dbReference type="GO" id="GO:0005829">
    <property type="term" value="C:cytosol"/>
    <property type="evidence" value="ECO:0007669"/>
    <property type="project" value="TreeGrafter"/>
</dbReference>
<evidence type="ECO:0000256" key="1">
    <source>
        <dbReference type="ARBA" id="ARBA00025483"/>
    </source>
</evidence>
<keyword evidence="5" id="KW-1185">Reference proteome</keyword>
<protein>
    <submittedName>
        <fullName evidence="4">DNA polymerase-3 subunit epsilon</fullName>
    </submittedName>
</protein>
<dbReference type="GO" id="GO:0003677">
    <property type="term" value="F:DNA binding"/>
    <property type="evidence" value="ECO:0007669"/>
    <property type="project" value="InterPro"/>
</dbReference>
<gene>
    <name evidence="4" type="ORF">SAMN05216480_104149</name>
</gene>
<comment type="subunit">
    <text evidence="2">DNA polymerase III contains a core (composed of alpha, epsilon and theta chains) that associates with a tau subunit. This core dimerizes to form the POLIII' complex. PolIII' associates with the gamma complex (composed of gamma, delta, delta', psi and chi chains) and with the beta chain to form the complete DNA polymerase III complex.</text>
</comment>
<sequence>MKYTIIDIETTGASNKITEISIFKLEDDVVIDEFTSLVNPQTYIPDYITALTGIDNGMVADAPTFAAIANDVQRITEASVFVAHNVNFDYNIIRQEFSALGITFNRRKLCTIRLSRKLIPGLRSYSLGKLCASVGIPISDRHRARGDAEATVLLFQQLYQQEHGPGVIADFLKRTSKEATLPSHLPSSVFEKIPHQPGIYYFKNKKGKIIYVGKAKDLKKRVLGHFYDKSDKELTLCRETASIDYELSGSELVALLMEDAAIKQHFPIYNSAGKRKPKAFGIYTFEDRKGIQHLAYNTLKQATGSLITFYSIHDCRSFLEQLCNQFELCPKYCHLQENIAACSHFKLQHCHGICRDEEAVDAYNERVFKAIAYIHDSAFNKVIKKPGRHADEEAFVLIKDGLYRGYGFVGKEHQLMHAEDLELFLIPQQDTVDTQKILRKLLLID</sequence>
<dbReference type="GO" id="GO:0008408">
    <property type="term" value="F:3'-5' exonuclease activity"/>
    <property type="evidence" value="ECO:0007669"/>
    <property type="project" value="TreeGrafter"/>
</dbReference>
<name>A0A1I7GET3_9FLAO</name>
<dbReference type="InterPro" id="IPR006054">
    <property type="entry name" value="DnaQ"/>
</dbReference>
<organism evidence="4 5">
    <name type="scientific">Pustulibacterium marinum</name>
    <dbReference type="NCBI Taxonomy" id="1224947"/>
    <lineage>
        <taxon>Bacteria</taxon>
        <taxon>Pseudomonadati</taxon>
        <taxon>Bacteroidota</taxon>
        <taxon>Flavobacteriia</taxon>
        <taxon>Flavobacteriales</taxon>
        <taxon>Flavobacteriaceae</taxon>
        <taxon>Pustulibacterium</taxon>
    </lineage>
</organism>
<dbReference type="RefSeq" id="WP_093024612.1">
    <property type="nucleotide sequence ID" value="NZ_FPBK01000004.1"/>
</dbReference>
<dbReference type="SMART" id="SM00465">
    <property type="entry name" value="GIYc"/>
    <property type="match status" value="1"/>
</dbReference>
<dbReference type="GO" id="GO:0045004">
    <property type="term" value="P:DNA replication proofreading"/>
    <property type="evidence" value="ECO:0007669"/>
    <property type="project" value="TreeGrafter"/>
</dbReference>
<dbReference type="PANTHER" id="PTHR30231:SF37">
    <property type="entry name" value="EXODEOXYRIBONUCLEASE 10"/>
    <property type="match status" value="1"/>
</dbReference>
<dbReference type="GO" id="GO:0003887">
    <property type="term" value="F:DNA-directed DNA polymerase activity"/>
    <property type="evidence" value="ECO:0007669"/>
    <property type="project" value="InterPro"/>
</dbReference>
<dbReference type="InterPro" id="IPR035901">
    <property type="entry name" value="GIY-YIG_endonuc_sf"/>
</dbReference>
<reference evidence="4 5" key="1">
    <citation type="submission" date="2016-10" db="EMBL/GenBank/DDBJ databases">
        <authorList>
            <person name="de Groot N.N."/>
        </authorList>
    </citation>
    <scope>NUCLEOTIDE SEQUENCE [LARGE SCALE GENOMIC DNA]</scope>
    <source>
        <strain evidence="4 5">CGMCC 1.12333</strain>
    </source>
</reference>
<dbReference type="Gene3D" id="3.40.1440.10">
    <property type="entry name" value="GIY-YIG endonuclease"/>
    <property type="match status" value="1"/>
</dbReference>
<dbReference type="SUPFAM" id="SSF82771">
    <property type="entry name" value="GIY-YIG endonuclease"/>
    <property type="match status" value="1"/>
</dbReference>
<dbReference type="AlphaFoldDB" id="A0A1I7GET3"/>
<dbReference type="InterPro" id="IPR013520">
    <property type="entry name" value="Ribonucl_H"/>
</dbReference>